<evidence type="ECO:0000313" key="9">
    <source>
        <dbReference type="EMBL" id="EPQ63881.1"/>
    </source>
</evidence>
<reference evidence="10" key="3">
    <citation type="submission" date="2018-07" db="EMBL/GenBank/DDBJ databases">
        <authorList>
            <person name="Quirk P.G."/>
            <person name="Krulwich T.A."/>
        </authorList>
    </citation>
    <scope>NUCLEOTIDE SEQUENCE</scope>
    <source>
        <strain evidence="10">96224</strain>
    </source>
</reference>
<feature type="DNA-binding region" description="Homeobox" evidence="5">
    <location>
        <begin position="202"/>
        <end position="262"/>
    </location>
</feature>
<accession>A0A061HED3</accession>
<feature type="region of interest" description="Disordered" evidence="7">
    <location>
        <begin position="491"/>
        <end position="538"/>
    </location>
</feature>
<organism evidence="10">
    <name type="scientific">Blumeria graminis f. sp. tritici 96224</name>
    <dbReference type="NCBI Taxonomy" id="1268274"/>
    <lineage>
        <taxon>Eukaryota</taxon>
        <taxon>Fungi</taxon>
        <taxon>Dikarya</taxon>
        <taxon>Ascomycota</taxon>
        <taxon>Pezizomycotina</taxon>
        <taxon>Leotiomycetes</taxon>
        <taxon>Erysiphales</taxon>
        <taxon>Erysiphaceae</taxon>
        <taxon>Blumeria</taxon>
    </lineage>
</organism>
<dbReference type="GO" id="GO:0005634">
    <property type="term" value="C:nucleus"/>
    <property type="evidence" value="ECO:0007669"/>
    <property type="project" value="UniProtKB-SubCell"/>
</dbReference>
<dbReference type="Proteomes" id="UP000053110">
    <property type="component" value="Unassembled WGS sequence"/>
</dbReference>
<feature type="compositionally biased region" description="Polar residues" evidence="7">
    <location>
        <begin position="66"/>
        <end position="87"/>
    </location>
</feature>
<dbReference type="OrthoDB" id="6159439at2759"/>
<feature type="region of interest" description="Disordered" evidence="7">
    <location>
        <begin position="66"/>
        <end position="88"/>
    </location>
</feature>
<evidence type="ECO:0000256" key="4">
    <source>
        <dbReference type="ARBA" id="ARBA00023242"/>
    </source>
</evidence>
<evidence type="ECO:0000256" key="6">
    <source>
        <dbReference type="RuleBase" id="RU000682"/>
    </source>
</evidence>
<dbReference type="EMBL" id="UIGY01000125">
    <property type="protein sequence ID" value="SUZ11388.1"/>
    <property type="molecule type" value="Genomic_DNA"/>
</dbReference>
<feature type="region of interest" description="Disordered" evidence="7">
    <location>
        <begin position="386"/>
        <end position="408"/>
    </location>
</feature>
<keyword evidence="4 5" id="KW-0539">Nucleus</keyword>
<reference evidence="9" key="2">
    <citation type="submission" date="2013-01" db="EMBL/GenBank/DDBJ databases">
        <title>The wheat powdery mildew genome reveals unique evolution of an obligate biotroph.</title>
        <authorList>
            <person name="Oberhaensli S."/>
            <person name="Wicker T."/>
            <person name="Keller B."/>
        </authorList>
    </citation>
    <scope>NUCLEOTIDE SEQUENCE</scope>
    <source>
        <strain evidence="9">96224</strain>
    </source>
</reference>
<feature type="compositionally biased region" description="Polar residues" evidence="7">
    <location>
        <begin position="505"/>
        <end position="534"/>
    </location>
</feature>
<dbReference type="SMART" id="SM00389">
    <property type="entry name" value="HOX"/>
    <property type="match status" value="1"/>
</dbReference>
<dbReference type="CDD" id="cd00086">
    <property type="entry name" value="homeodomain"/>
    <property type="match status" value="1"/>
</dbReference>
<keyword evidence="3 5" id="KW-0371">Homeobox</keyword>
<evidence type="ECO:0000256" key="7">
    <source>
        <dbReference type="SAM" id="MobiDB-lite"/>
    </source>
</evidence>
<name>A0A061HED3_BLUGR</name>
<evidence type="ECO:0000256" key="2">
    <source>
        <dbReference type="ARBA" id="ARBA00023125"/>
    </source>
</evidence>
<dbReference type="Pfam" id="PF00046">
    <property type="entry name" value="Homeodomain"/>
    <property type="match status" value="1"/>
</dbReference>
<dbReference type="GO" id="GO:0000981">
    <property type="term" value="F:DNA-binding transcription factor activity, RNA polymerase II-specific"/>
    <property type="evidence" value="ECO:0007669"/>
    <property type="project" value="TreeGrafter"/>
</dbReference>
<dbReference type="InterPro" id="IPR001356">
    <property type="entry name" value="HD"/>
</dbReference>
<dbReference type="HOGENOM" id="CLU_017274_1_0_1"/>
<dbReference type="InterPro" id="IPR050453">
    <property type="entry name" value="LIM_Homeobox_TF"/>
</dbReference>
<dbReference type="PANTHER" id="PTHR24208:SF166">
    <property type="entry name" value="LIM HOMEOBOX TRANSCRIPTION FACTOR 1 ALPHA, ISOFORM B"/>
    <property type="match status" value="1"/>
</dbReference>
<evidence type="ECO:0000259" key="8">
    <source>
        <dbReference type="PROSITE" id="PS50071"/>
    </source>
</evidence>
<dbReference type="InterPro" id="IPR009057">
    <property type="entry name" value="Homeodomain-like_sf"/>
</dbReference>
<evidence type="ECO:0000256" key="5">
    <source>
        <dbReference type="PROSITE-ProRule" id="PRU00108"/>
    </source>
</evidence>
<dbReference type="PROSITE" id="PS50071">
    <property type="entry name" value="HOMEOBOX_2"/>
    <property type="match status" value="1"/>
</dbReference>
<evidence type="ECO:0000256" key="1">
    <source>
        <dbReference type="ARBA" id="ARBA00004123"/>
    </source>
</evidence>
<dbReference type="Gene3D" id="1.10.10.60">
    <property type="entry name" value="Homeodomain-like"/>
    <property type="match status" value="1"/>
</dbReference>
<dbReference type="PANTHER" id="PTHR24208">
    <property type="entry name" value="LIM/HOMEOBOX PROTEIN LHX"/>
    <property type="match status" value="1"/>
</dbReference>
<protein>
    <submittedName>
        <fullName evidence="10">Bgt-554</fullName>
    </submittedName>
</protein>
<keyword evidence="2 5" id="KW-0238">DNA-binding</keyword>
<dbReference type="SUPFAM" id="SSF46689">
    <property type="entry name" value="Homeodomain-like"/>
    <property type="match status" value="1"/>
</dbReference>
<comment type="subcellular location">
    <subcellularLocation>
        <location evidence="1 5 6">Nucleus</location>
    </subcellularLocation>
</comment>
<dbReference type="AlphaFoldDB" id="A0A061HED3"/>
<feature type="compositionally biased region" description="Polar residues" evidence="7">
    <location>
        <begin position="390"/>
        <end position="408"/>
    </location>
</feature>
<feature type="region of interest" description="Disordered" evidence="7">
    <location>
        <begin position="576"/>
        <end position="601"/>
    </location>
</feature>
<sequence length="601" mass="67321">MLVARQCDTGRTTWSPTKLQAIYNTFSSRMSNFELLTTQPDWREQYAVFPSTGENSLLSTSFEQRNFSGESYSRPDQTSSQPTQTRPKTLGVLDLNSQIEPVNNNRRWNPGDCLDLGGPSTAHFPLVLPEKSADIALTPLEVESSISVQTQPKSLGNIDRGAEIEIKDEEYDIEDDDEMLDAEFEENSAPSQMTAERRADRRKMKRFRLTHQQTRFLMSEFAKQAHPDAAHRERLSREIPGLSPRQVQVWFQNRRAKIKRLTADDRERMIKMRAVPDDFDNVQALHSPYGAVHAVETSLHSTAEIGQSYPETLLQPITSDTYRKDKEGRLSSTPSPVFSHMAFNPITSINSPDVMSSNSLSSPDQYYNNHLSNSLSVVAQTTNSHERPHNYSTVGQSSQSHNNARSQPMNFRESMLKTRPSTMRYPLSVDVSWSEDSRTYPEHQARKPNSQVCNGQSSLGYAEFSNAHGLSSHQYDINSFINTSNIRSSPVKIFPPPPGNPLLMAQNNPSSSRGQLRNTTSTFSQRPSQRQYQVGNPPCTVSGRNNSFGNNFTAGGYVNSLLTPFAATSQDFINSNDPTMSSAGPEQVNAGFDIQSVQSKR</sequence>
<dbReference type="EMBL" id="KE375096">
    <property type="protein sequence ID" value="EPQ63881.1"/>
    <property type="molecule type" value="Genomic_DNA"/>
</dbReference>
<gene>
    <name evidence="9" type="ORF">BGT96224_554</name>
    <name evidence="10" type="ORF">BGT96224V2_LOCUS4559</name>
</gene>
<feature type="domain" description="Homeobox" evidence="8">
    <location>
        <begin position="200"/>
        <end position="261"/>
    </location>
</feature>
<proteinExistence type="predicted"/>
<dbReference type="GO" id="GO:0000977">
    <property type="term" value="F:RNA polymerase II transcription regulatory region sequence-specific DNA binding"/>
    <property type="evidence" value="ECO:0007669"/>
    <property type="project" value="TreeGrafter"/>
</dbReference>
<reference evidence="11" key="1">
    <citation type="journal article" date="2013" name="Nat. Genet.">
        <title>The wheat powdery mildew genome shows the unique evolution of an obligate biotroph.</title>
        <authorList>
            <person name="Wicker T."/>
            <person name="Oberhaensli S."/>
            <person name="Parlange F."/>
            <person name="Buchmann J.P."/>
            <person name="Shatalina M."/>
            <person name="Roffler S."/>
            <person name="Ben-David R."/>
            <person name="Dolezel J."/>
            <person name="Simkova H."/>
            <person name="Schulze-Lefert P."/>
            <person name="Spanu P.D."/>
            <person name="Bruggmann R."/>
            <person name="Amselem J."/>
            <person name="Quesneville H."/>
            <person name="Ver Loren van Themaat E."/>
            <person name="Paape T."/>
            <person name="Shimizu K.K."/>
            <person name="Keller B."/>
        </authorList>
    </citation>
    <scope>NUCLEOTIDE SEQUENCE [LARGE SCALE GENOMIC DNA]</scope>
    <source>
        <strain evidence="11">96224</strain>
    </source>
</reference>
<evidence type="ECO:0000256" key="3">
    <source>
        <dbReference type="ARBA" id="ARBA00023155"/>
    </source>
</evidence>
<evidence type="ECO:0000313" key="11">
    <source>
        <dbReference type="Proteomes" id="UP000053110"/>
    </source>
</evidence>
<evidence type="ECO:0000313" key="10">
    <source>
        <dbReference type="EMBL" id="SUZ11388.1"/>
    </source>
</evidence>